<sequence length="82" mass="8859">MRVPPRSVLVFAAPVTTSNGNRTPSAGIGPLPGALHELRQFRHPMVLHELRRGSCRSNLAARTGARLFDGDKEKDLQCPGTA</sequence>
<protein>
    <submittedName>
        <fullName evidence="1">Putative secreted peptide</fullName>
    </submittedName>
</protein>
<accession>A0A2M3ZPK0</accession>
<proteinExistence type="predicted"/>
<reference evidence="1" key="1">
    <citation type="submission" date="2018-01" db="EMBL/GenBank/DDBJ databases">
        <title>An insight into the sialome of Amazonian anophelines.</title>
        <authorList>
            <person name="Ribeiro J.M."/>
            <person name="Scarpassa V."/>
            <person name="Calvo E."/>
        </authorList>
    </citation>
    <scope>NUCLEOTIDE SEQUENCE</scope>
    <source>
        <tissue evidence="1">Salivary glands</tissue>
    </source>
</reference>
<name>A0A2M3ZPK0_9DIPT</name>
<dbReference type="EMBL" id="GGFM01009710">
    <property type="protein sequence ID" value="MBW30461.1"/>
    <property type="molecule type" value="Transcribed_RNA"/>
</dbReference>
<organism evidence="1">
    <name type="scientific">Anopheles braziliensis</name>
    <dbReference type="NCBI Taxonomy" id="58242"/>
    <lineage>
        <taxon>Eukaryota</taxon>
        <taxon>Metazoa</taxon>
        <taxon>Ecdysozoa</taxon>
        <taxon>Arthropoda</taxon>
        <taxon>Hexapoda</taxon>
        <taxon>Insecta</taxon>
        <taxon>Pterygota</taxon>
        <taxon>Neoptera</taxon>
        <taxon>Endopterygota</taxon>
        <taxon>Diptera</taxon>
        <taxon>Nematocera</taxon>
        <taxon>Culicoidea</taxon>
        <taxon>Culicidae</taxon>
        <taxon>Anophelinae</taxon>
        <taxon>Anopheles</taxon>
    </lineage>
</organism>
<dbReference type="AlphaFoldDB" id="A0A2M3ZPK0"/>
<evidence type="ECO:0000313" key="1">
    <source>
        <dbReference type="EMBL" id="MBW30461.1"/>
    </source>
</evidence>